<keyword evidence="10 12" id="KW-0472">Membrane</keyword>
<dbReference type="RefSeq" id="WP_025650033.1">
    <property type="nucleotide sequence ID" value="NZ_CP063687.1"/>
</dbReference>
<keyword evidence="4" id="KW-0762">Sugar transport</keyword>
<feature type="transmembrane region" description="Helical" evidence="12">
    <location>
        <begin position="379"/>
        <end position="403"/>
    </location>
</feature>
<feature type="transmembrane region" description="Helical" evidence="12">
    <location>
        <begin position="97"/>
        <end position="122"/>
    </location>
</feature>
<feature type="domain" description="PTS EIIA type-1" evidence="13">
    <location>
        <begin position="482"/>
        <end position="586"/>
    </location>
</feature>
<evidence type="ECO:0000256" key="2">
    <source>
        <dbReference type="ARBA" id="ARBA00022448"/>
    </source>
</evidence>
<dbReference type="EMBL" id="CP063687">
    <property type="protein sequence ID" value="QOY26868.1"/>
    <property type="molecule type" value="Genomic_DNA"/>
</dbReference>
<dbReference type="AlphaFoldDB" id="A0A7W4LVT9"/>
<dbReference type="PROSITE" id="PS51093">
    <property type="entry name" value="PTS_EIIA_TYPE_1"/>
    <property type="match status" value="1"/>
</dbReference>
<dbReference type="PROSITE" id="PS51098">
    <property type="entry name" value="PTS_EIIB_TYPE_1"/>
    <property type="match status" value="1"/>
</dbReference>
<evidence type="ECO:0000313" key="16">
    <source>
        <dbReference type="EMBL" id="QOY26868.1"/>
    </source>
</evidence>
<dbReference type="GO" id="GO:0090589">
    <property type="term" value="F:protein-phosphocysteine-trehalose phosphotransferase system transporter activity"/>
    <property type="evidence" value="ECO:0007669"/>
    <property type="project" value="TreeGrafter"/>
</dbReference>
<dbReference type="PROSITE" id="PS00371">
    <property type="entry name" value="PTS_EIIA_TYPE_1_HIS"/>
    <property type="match status" value="1"/>
</dbReference>
<dbReference type="InterPro" id="IPR001127">
    <property type="entry name" value="PTS_EIIA_1_perm"/>
</dbReference>
<keyword evidence="5" id="KW-0808">Transferase</keyword>
<reference evidence="17" key="1">
    <citation type="submission" date="2020-10" db="EMBL/GenBank/DDBJ databases">
        <title>Complete genome sequence of Bacillus velezensis NST6.</title>
        <authorList>
            <person name="Choi J."/>
        </authorList>
    </citation>
    <scope>NUCLEOTIDE SEQUENCE [LARGE SCALE GENOMIC DNA]</scope>
    <source>
        <strain evidence="17">NST6</strain>
    </source>
</reference>
<gene>
    <name evidence="16" type="primary">bglF</name>
    <name evidence="16" type="ORF">BACVE_001879</name>
</gene>
<evidence type="ECO:0000256" key="8">
    <source>
        <dbReference type="ARBA" id="ARBA00022777"/>
    </source>
</evidence>
<dbReference type="Pfam" id="PF02378">
    <property type="entry name" value="PTS_EIIC"/>
    <property type="match status" value="1"/>
</dbReference>
<dbReference type="InterPro" id="IPR003352">
    <property type="entry name" value="PTS_EIIC"/>
</dbReference>
<name>A0A7W4LVT9_BACVE</name>
<keyword evidence="2" id="KW-0813">Transport</keyword>
<feature type="transmembrane region" description="Helical" evidence="12">
    <location>
        <begin position="206"/>
        <end position="226"/>
    </location>
</feature>
<dbReference type="GO" id="GO:0015771">
    <property type="term" value="P:trehalose transport"/>
    <property type="evidence" value="ECO:0007669"/>
    <property type="project" value="TreeGrafter"/>
</dbReference>
<evidence type="ECO:0000256" key="11">
    <source>
        <dbReference type="PROSITE-ProRule" id="PRU00421"/>
    </source>
</evidence>
<dbReference type="GO" id="GO:0005886">
    <property type="term" value="C:plasma membrane"/>
    <property type="evidence" value="ECO:0007669"/>
    <property type="project" value="UniProtKB-SubCell"/>
</dbReference>
<dbReference type="InterPro" id="IPR013013">
    <property type="entry name" value="PTS_EIIC_1"/>
</dbReference>
<dbReference type="Pfam" id="PF00358">
    <property type="entry name" value="PTS_EIIA_1"/>
    <property type="match status" value="1"/>
</dbReference>
<evidence type="ECO:0000259" key="13">
    <source>
        <dbReference type="PROSITE" id="PS51093"/>
    </source>
</evidence>
<dbReference type="PROSITE" id="PS01035">
    <property type="entry name" value="PTS_EIIB_TYPE_1_CYS"/>
    <property type="match status" value="1"/>
</dbReference>
<dbReference type="Proteomes" id="UP000587477">
    <property type="component" value="Chromosome"/>
</dbReference>
<feature type="transmembrane region" description="Helical" evidence="12">
    <location>
        <begin position="173"/>
        <end position="194"/>
    </location>
</feature>
<dbReference type="SUPFAM" id="SSF55604">
    <property type="entry name" value="Glucose permease domain IIB"/>
    <property type="match status" value="1"/>
</dbReference>
<evidence type="ECO:0000259" key="15">
    <source>
        <dbReference type="PROSITE" id="PS51103"/>
    </source>
</evidence>
<dbReference type="GO" id="GO:0008982">
    <property type="term" value="F:protein-N(PI)-phosphohistidine-sugar phosphotransferase activity"/>
    <property type="evidence" value="ECO:0007669"/>
    <property type="project" value="InterPro"/>
</dbReference>
<evidence type="ECO:0000256" key="1">
    <source>
        <dbReference type="ARBA" id="ARBA00004651"/>
    </source>
</evidence>
<keyword evidence="6" id="KW-0598">Phosphotransferase system</keyword>
<dbReference type="GO" id="GO:0009401">
    <property type="term" value="P:phosphoenolpyruvate-dependent sugar phosphotransferase system"/>
    <property type="evidence" value="ECO:0007669"/>
    <property type="project" value="UniProtKB-KW"/>
</dbReference>
<sequence>MDYHKISKEILQLVGGEENVQSVIHCMTRLRFNLYDNAKADRSGLEQTEGVMGTNISGGQFQIIVGNHVPKVYQALMESSGLSDESANKTSKQKKNVLSAVFDVISGVFTPILPAIAGAGMIKGLVALAVTFGWMSEKSQTHSILTAVGDGAFYFLPLLLAVSAARKFRCNPYVAAAVAGAILHPDLTALLGAGKSISFIGLPVTAATYSSTVIPILLAIWLMSYVEKGIDRITPSSLKLIAVPMLTLVIVVPVTLITVGPLGAILGNYLSVGVNDLFNHAGIAAMILLAGTFSLIIMTGMHYALVPIMINNIAQNGHDYILPAMFLANMGQAGASFAVFLKSKNKTFKSLAFTTSITALMGITEPAMYGVNMRLKKPFAAALIGGAAGGAFYGVTGVASYIVGGNAGLPSIPVFIGPTFLYALIGLFISFAAGMAAALLIGFEDVQSERDKASETPGVTAGGEIIHSPIKGEVKALSEVNDSVFSGGMMGKGFAILPEEGAVVSPVEGRVTAVFKTKHAIGITSARGAEILIHIGLDTVRLDGRHFEMHVKEGDAVAPGDLLITFDIEEIKAAGFDVITPVIITNTDQYSFTDVKKSGMVKPNEALLALS</sequence>
<dbReference type="InterPro" id="IPR011297">
    <property type="entry name" value="PTS_IIABC_b_glu"/>
</dbReference>
<evidence type="ECO:0000259" key="14">
    <source>
        <dbReference type="PROSITE" id="PS51098"/>
    </source>
</evidence>
<evidence type="ECO:0000256" key="4">
    <source>
        <dbReference type="ARBA" id="ARBA00022597"/>
    </source>
</evidence>
<proteinExistence type="predicted"/>
<evidence type="ECO:0000256" key="9">
    <source>
        <dbReference type="ARBA" id="ARBA00022989"/>
    </source>
</evidence>
<comment type="subcellular location">
    <subcellularLocation>
        <location evidence="1">Cell membrane</location>
        <topology evidence="1">Multi-pass membrane protein</topology>
    </subcellularLocation>
</comment>
<dbReference type="Gene3D" id="3.30.1360.60">
    <property type="entry name" value="Glucose permease domain IIB"/>
    <property type="match status" value="1"/>
</dbReference>
<organism evidence="16 17">
    <name type="scientific">Bacillus velezensis</name>
    <dbReference type="NCBI Taxonomy" id="492670"/>
    <lineage>
        <taxon>Bacteria</taxon>
        <taxon>Bacillati</taxon>
        <taxon>Bacillota</taxon>
        <taxon>Bacilli</taxon>
        <taxon>Bacillales</taxon>
        <taxon>Bacillaceae</taxon>
        <taxon>Bacillus</taxon>
        <taxon>Bacillus amyloliquefaciens group</taxon>
    </lineage>
</organism>
<dbReference type="PANTHER" id="PTHR30175:SF1">
    <property type="entry name" value="PTS SYSTEM ARBUTIN-, CELLOBIOSE-, AND SALICIN-SPECIFIC EIIBC COMPONENT-RELATED"/>
    <property type="match status" value="1"/>
</dbReference>
<dbReference type="Gene3D" id="2.70.70.10">
    <property type="entry name" value="Glucose Permease (Domain IIA)"/>
    <property type="match status" value="1"/>
</dbReference>
<feature type="active site" description="Phosphocysteine intermediate; for EIIB activity" evidence="11">
    <location>
        <position position="26"/>
    </location>
</feature>
<dbReference type="CDD" id="cd00210">
    <property type="entry name" value="PTS_IIA_glc"/>
    <property type="match status" value="1"/>
</dbReference>
<evidence type="ECO:0000256" key="7">
    <source>
        <dbReference type="ARBA" id="ARBA00022692"/>
    </source>
</evidence>
<feature type="domain" description="PTS EIIC type-1" evidence="15">
    <location>
        <begin position="103"/>
        <end position="461"/>
    </location>
</feature>
<dbReference type="FunFam" id="2.70.70.10:FF:000001">
    <property type="entry name" value="PTS system glucose-specific IIA component"/>
    <property type="match status" value="1"/>
</dbReference>
<dbReference type="NCBIfam" id="TIGR00830">
    <property type="entry name" value="PTBA"/>
    <property type="match status" value="1"/>
</dbReference>
<dbReference type="SUPFAM" id="SSF51261">
    <property type="entry name" value="Duplicated hybrid motif"/>
    <property type="match status" value="1"/>
</dbReference>
<accession>A0A7W4LVT9</accession>
<keyword evidence="9 12" id="KW-1133">Transmembrane helix</keyword>
<dbReference type="InterPro" id="IPR001996">
    <property type="entry name" value="PTS_IIB_1"/>
</dbReference>
<dbReference type="GO" id="GO:0016301">
    <property type="term" value="F:kinase activity"/>
    <property type="evidence" value="ECO:0007669"/>
    <property type="project" value="UniProtKB-KW"/>
</dbReference>
<dbReference type="PANTHER" id="PTHR30175">
    <property type="entry name" value="PHOSPHOTRANSFERASE SYSTEM TRANSPORT PROTEIN"/>
    <property type="match status" value="1"/>
</dbReference>
<evidence type="ECO:0000256" key="3">
    <source>
        <dbReference type="ARBA" id="ARBA00022475"/>
    </source>
</evidence>
<dbReference type="InterPro" id="IPR011055">
    <property type="entry name" value="Dup_hybrid_motif"/>
</dbReference>
<dbReference type="CDD" id="cd00212">
    <property type="entry name" value="PTS_IIB_glc"/>
    <property type="match status" value="1"/>
</dbReference>
<evidence type="ECO:0000313" key="17">
    <source>
        <dbReference type="Proteomes" id="UP000587477"/>
    </source>
</evidence>
<evidence type="ECO:0000256" key="10">
    <source>
        <dbReference type="ARBA" id="ARBA00023136"/>
    </source>
</evidence>
<dbReference type="InterPro" id="IPR036878">
    <property type="entry name" value="Glu_permease_IIB"/>
</dbReference>
<feature type="transmembrane region" description="Helical" evidence="12">
    <location>
        <begin position="415"/>
        <end position="443"/>
    </location>
</feature>
<feature type="transmembrane region" description="Helical" evidence="12">
    <location>
        <begin position="283"/>
        <end position="308"/>
    </location>
</feature>
<feature type="domain" description="PTS EIIB type-1" evidence="14">
    <location>
        <begin position="4"/>
        <end position="86"/>
    </location>
</feature>
<feature type="transmembrane region" description="Helical" evidence="12">
    <location>
        <begin position="320"/>
        <end position="341"/>
    </location>
</feature>
<evidence type="ECO:0000256" key="6">
    <source>
        <dbReference type="ARBA" id="ARBA00022683"/>
    </source>
</evidence>
<evidence type="ECO:0000256" key="12">
    <source>
        <dbReference type="SAM" id="Phobius"/>
    </source>
</evidence>
<evidence type="ECO:0000256" key="5">
    <source>
        <dbReference type="ARBA" id="ARBA00022679"/>
    </source>
</evidence>
<feature type="transmembrane region" description="Helical" evidence="12">
    <location>
        <begin position="347"/>
        <end position="367"/>
    </location>
</feature>
<feature type="transmembrane region" description="Helical" evidence="12">
    <location>
        <begin position="142"/>
        <end position="161"/>
    </location>
</feature>
<dbReference type="PROSITE" id="PS51103">
    <property type="entry name" value="PTS_EIIC_TYPE_1"/>
    <property type="match status" value="1"/>
</dbReference>
<dbReference type="FunFam" id="3.30.1360.60:FF:000001">
    <property type="entry name" value="PTS system glucose-specific IIBC component PtsG"/>
    <property type="match status" value="1"/>
</dbReference>
<keyword evidence="3" id="KW-1003">Cell membrane</keyword>
<keyword evidence="7 12" id="KW-0812">Transmembrane</keyword>
<feature type="transmembrane region" description="Helical" evidence="12">
    <location>
        <begin position="238"/>
        <end position="263"/>
    </location>
</feature>
<dbReference type="NCBIfam" id="TIGR01995">
    <property type="entry name" value="PTS-II-ABC-beta"/>
    <property type="match status" value="1"/>
</dbReference>
<dbReference type="InterPro" id="IPR018113">
    <property type="entry name" value="PTrfase_EIIB_Cys"/>
</dbReference>
<dbReference type="Pfam" id="PF00367">
    <property type="entry name" value="PTS_EIIB"/>
    <property type="match status" value="1"/>
</dbReference>
<protein>
    <submittedName>
        <fullName evidence="16">PTS system beta-glucoside-specific EIIBCA component</fullName>
    </submittedName>
</protein>
<keyword evidence="8" id="KW-0418">Kinase</keyword>
<dbReference type="InterPro" id="IPR050558">
    <property type="entry name" value="PTS_Sugar-Specific_Components"/>
</dbReference>